<proteinExistence type="predicted"/>
<sequence>MTTEQAANVEKSEYPRNEEVMWVVPRDGRKHIDTLLLAEAKKRVAPRVAENEKITPVGPTSIIEHFAHEINGRLVDPQVEPVTIYAQLFSVEAKDSEPTSKGQ</sequence>
<evidence type="ECO:0000313" key="2">
    <source>
        <dbReference type="Proteomes" id="UP000643279"/>
    </source>
</evidence>
<accession>A0ABQ2AZ94</accession>
<dbReference type="RefSeq" id="WP_188573788.1">
    <property type="nucleotide sequence ID" value="NZ_BMFW01000055.1"/>
</dbReference>
<protein>
    <submittedName>
        <fullName evidence="1">Uncharacterized protein</fullName>
    </submittedName>
</protein>
<comment type="caution">
    <text evidence="1">The sequence shown here is derived from an EMBL/GenBank/DDBJ whole genome shotgun (WGS) entry which is preliminary data.</text>
</comment>
<organism evidence="1 2">
    <name type="scientific">Arthrobacter liuii</name>
    <dbReference type="NCBI Taxonomy" id="1476996"/>
    <lineage>
        <taxon>Bacteria</taxon>
        <taxon>Bacillati</taxon>
        <taxon>Actinomycetota</taxon>
        <taxon>Actinomycetes</taxon>
        <taxon>Micrococcales</taxon>
        <taxon>Micrococcaceae</taxon>
        <taxon>Arthrobacter</taxon>
    </lineage>
</organism>
<keyword evidence="2" id="KW-1185">Reference proteome</keyword>
<reference evidence="2" key="1">
    <citation type="journal article" date="2019" name="Int. J. Syst. Evol. Microbiol.">
        <title>The Global Catalogue of Microorganisms (GCM) 10K type strain sequencing project: providing services to taxonomists for standard genome sequencing and annotation.</title>
        <authorList>
            <consortium name="The Broad Institute Genomics Platform"/>
            <consortium name="The Broad Institute Genome Sequencing Center for Infectious Disease"/>
            <person name="Wu L."/>
            <person name="Ma J."/>
        </authorList>
    </citation>
    <scope>NUCLEOTIDE SEQUENCE [LARGE SCALE GENOMIC DNA]</scope>
    <source>
        <strain evidence="2">CGMCC 1.12778</strain>
    </source>
</reference>
<dbReference type="Proteomes" id="UP000643279">
    <property type="component" value="Unassembled WGS sequence"/>
</dbReference>
<dbReference type="EMBL" id="BMFW01000055">
    <property type="protein sequence ID" value="GGI02940.1"/>
    <property type="molecule type" value="Genomic_DNA"/>
</dbReference>
<evidence type="ECO:0000313" key="1">
    <source>
        <dbReference type="EMBL" id="GGI02940.1"/>
    </source>
</evidence>
<gene>
    <name evidence="1" type="ORF">GCM10007170_45800</name>
</gene>
<name>A0ABQ2AZ94_9MICC</name>